<evidence type="ECO:0000259" key="1">
    <source>
        <dbReference type="Pfam" id="PF07883"/>
    </source>
</evidence>
<dbReference type="SUPFAM" id="SSF51182">
    <property type="entry name" value="RmlC-like cupins"/>
    <property type="match status" value="1"/>
</dbReference>
<gene>
    <name evidence="2" type="ORF">BGC07_17690</name>
</gene>
<keyword evidence="3" id="KW-1185">Reference proteome</keyword>
<dbReference type="Proteomes" id="UP000094329">
    <property type="component" value="Unassembled WGS sequence"/>
</dbReference>
<reference evidence="2 3" key="1">
    <citation type="submission" date="2016-08" db="EMBL/GenBank/DDBJ databases">
        <title>Draft genome sequence of Candidatus Piscirickettsia litoralis, from seawater.</title>
        <authorList>
            <person name="Wan X."/>
            <person name="Lee A.J."/>
            <person name="Hou S."/>
            <person name="Donachie S.P."/>
        </authorList>
    </citation>
    <scope>NUCLEOTIDE SEQUENCE [LARGE SCALE GENOMIC DNA]</scope>
    <source>
        <strain evidence="2 3">Y2</strain>
    </source>
</reference>
<evidence type="ECO:0000313" key="3">
    <source>
        <dbReference type="Proteomes" id="UP000094329"/>
    </source>
</evidence>
<proteinExistence type="predicted"/>
<name>A0ABX2ZXC2_9GAMM</name>
<organism evidence="2 3">
    <name type="scientific">Piscirickettsia litoralis</name>
    <dbReference type="NCBI Taxonomy" id="1891921"/>
    <lineage>
        <taxon>Bacteria</taxon>
        <taxon>Pseudomonadati</taxon>
        <taxon>Pseudomonadota</taxon>
        <taxon>Gammaproteobacteria</taxon>
        <taxon>Thiotrichales</taxon>
        <taxon>Piscirickettsiaceae</taxon>
        <taxon>Piscirickettsia</taxon>
    </lineage>
</organism>
<comment type="caution">
    <text evidence="2">The sequence shown here is derived from an EMBL/GenBank/DDBJ whole genome shotgun (WGS) entry which is preliminary data.</text>
</comment>
<sequence length="227" mass="25140">MSEIDLIERPSEQKSDAVGIVNKNLPFKVSRHDIPSLHKVATEKGAYFLGVQKDFRRHADLAEHIPEQARLGIAWVHLGQGEVLVPHTHPIDSLIIVCQGSVSSLGDVEVELVEGDNFFIPSGAVHGFIGGEKGFWGLSIQFAERGLYESAAEPLVSFSQYKKKQLSSINNLSSLLLANENYQKKFESNQFFSVVHQQMSGQQKDIFFKSFSDVVGLFSENGDAALH</sequence>
<dbReference type="Pfam" id="PF07883">
    <property type="entry name" value="Cupin_2"/>
    <property type="match status" value="1"/>
</dbReference>
<dbReference type="InterPro" id="IPR011051">
    <property type="entry name" value="RmlC_Cupin_sf"/>
</dbReference>
<dbReference type="InterPro" id="IPR014710">
    <property type="entry name" value="RmlC-like_jellyroll"/>
</dbReference>
<accession>A0ABX2ZXC2</accession>
<dbReference type="EMBL" id="MDTU01000005">
    <property type="protein sequence ID" value="ODN41246.1"/>
    <property type="molecule type" value="Genomic_DNA"/>
</dbReference>
<protein>
    <recommendedName>
        <fullName evidence="1">Cupin type-2 domain-containing protein</fullName>
    </recommendedName>
</protein>
<dbReference type="InterPro" id="IPR013096">
    <property type="entry name" value="Cupin_2"/>
</dbReference>
<dbReference type="Gene3D" id="2.60.120.10">
    <property type="entry name" value="Jelly Rolls"/>
    <property type="match status" value="1"/>
</dbReference>
<feature type="domain" description="Cupin type-2" evidence="1">
    <location>
        <begin position="75"/>
        <end position="129"/>
    </location>
</feature>
<dbReference type="RefSeq" id="WP_069314382.1">
    <property type="nucleotide sequence ID" value="NZ_MDTU01000005.1"/>
</dbReference>
<evidence type="ECO:0000313" key="2">
    <source>
        <dbReference type="EMBL" id="ODN41246.1"/>
    </source>
</evidence>